<dbReference type="EMBL" id="CAJOBC010102570">
    <property type="protein sequence ID" value="CAF4480675.1"/>
    <property type="molecule type" value="Genomic_DNA"/>
</dbReference>
<dbReference type="Proteomes" id="UP000682733">
    <property type="component" value="Unassembled WGS sequence"/>
</dbReference>
<name>A0A816AVK0_9BILA</name>
<evidence type="ECO:0000313" key="4">
    <source>
        <dbReference type="EMBL" id="CAF4413140.1"/>
    </source>
</evidence>
<evidence type="ECO:0000313" key="5">
    <source>
        <dbReference type="EMBL" id="CAF4480675.1"/>
    </source>
</evidence>
<accession>A0A816AVK0</accession>
<evidence type="ECO:0000256" key="1">
    <source>
        <dbReference type="SAM" id="MobiDB-lite"/>
    </source>
</evidence>
<reference evidence="2" key="1">
    <citation type="submission" date="2021-02" db="EMBL/GenBank/DDBJ databases">
        <authorList>
            <person name="Nowell W R."/>
        </authorList>
    </citation>
    <scope>NUCLEOTIDE SEQUENCE</scope>
</reference>
<protein>
    <submittedName>
        <fullName evidence="2">Uncharacterized protein</fullName>
    </submittedName>
</protein>
<dbReference type="EMBL" id="CAJNOK010051181">
    <property type="protein sequence ID" value="CAF1603383.1"/>
    <property type="molecule type" value="Genomic_DNA"/>
</dbReference>
<dbReference type="Proteomes" id="UP000677228">
    <property type="component" value="Unassembled WGS sequence"/>
</dbReference>
<gene>
    <name evidence="2" type="ORF">GPM918_LOCUS42547</name>
    <name evidence="3" type="ORF">OVA965_LOCUS42237</name>
    <name evidence="5" type="ORF">SRO942_LOCUS43813</name>
    <name evidence="4" type="ORF">TMI583_LOCUS44080</name>
</gene>
<comment type="caution">
    <text evidence="2">The sequence shown here is derived from an EMBL/GenBank/DDBJ whole genome shotgun (WGS) entry which is preliminary data.</text>
</comment>
<evidence type="ECO:0000313" key="6">
    <source>
        <dbReference type="Proteomes" id="UP000663829"/>
    </source>
</evidence>
<dbReference type="EMBL" id="CAJNOQ010036100">
    <property type="protein sequence ID" value="CAF1602581.1"/>
    <property type="molecule type" value="Genomic_DNA"/>
</dbReference>
<organism evidence="2 6">
    <name type="scientific">Didymodactylos carnosus</name>
    <dbReference type="NCBI Taxonomy" id="1234261"/>
    <lineage>
        <taxon>Eukaryota</taxon>
        <taxon>Metazoa</taxon>
        <taxon>Spiralia</taxon>
        <taxon>Gnathifera</taxon>
        <taxon>Rotifera</taxon>
        <taxon>Eurotatoria</taxon>
        <taxon>Bdelloidea</taxon>
        <taxon>Philodinida</taxon>
        <taxon>Philodinidae</taxon>
        <taxon>Didymodactylos</taxon>
    </lineage>
</organism>
<evidence type="ECO:0000313" key="3">
    <source>
        <dbReference type="EMBL" id="CAF1603383.1"/>
    </source>
</evidence>
<proteinExistence type="predicted"/>
<feature type="compositionally biased region" description="Basic residues" evidence="1">
    <location>
        <begin position="39"/>
        <end position="49"/>
    </location>
</feature>
<evidence type="ECO:0000313" key="2">
    <source>
        <dbReference type="EMBL" id="CAF1602581.1"/>
    </source>
</evidence>
<dbReference type="Proteomes" id="UP000663829">
    <property type="component" value="Unassembled WGS sequence"/>
</dbReference>
<keyword evidence="6" id="KW-1185">Reference proteome</keyword>
<dbReference type="Proteomes" id="UP000681722">
    <property type="component" value="Unassembled WGS sequence"/>
</dbReference>
<dbReference type="AlphaFoldDB" id="A0A816AVK0"/>
<sequence length="199" mass="22586">MAAINQMVYNFNDEQLRPPPQLQQQKNKKRESAGINHAQQKRPHQATKKLTSRCLSQLIITDDDDSDADHPPTRKTNNNFTAASILETPSSITILKTPKLTGTKLLHTNTTIKNNDDDTDVEQIYVPLEDPEMEQPDDKKTFETTIMFTNPTTGVDVDLLKVDGVKSKMNLYVTALIEFIFTKQQLVDLNPLQAKQDHR</sequence>
<dbReference type="EMBL" id="CAJOBA010075058">
    <property type="protein sequence ID" value="CAF4413140.1"/>
    <property type="molecule type" value="Genomic_DNA"/>
</dbReference>
<feature type="region of interest" description="Disordered" evidence="1">
    <location>
        <begin position="9"/>
        <end position="49"/>
    </location>
</feature>